<evidence type="ECO:0000313" key="2">
    <source>
        <dbReference type="EMBL" id="OGZ44126.1"/>
    </source>
</evidence>
<name>A0A1G2G1G0_9BACT</name>
<dbReference type="GO" id="GO:0110154">
    <property type="term" value="P:RNA decapping"/>
    <property type="evidence" value="ECO:0007669"/>
    <property type="project" value="TreeGrafter"/>
</dbReference>
<reference evidence="2 3" key="1">
    <citation type="journal article" date="2016" name="Nat. Commun.">
        <title>Thousands of microbial genomes shed light on interconnected biogeochemical processes in an aquifer system.</title>
        <authorList>
            <person name="Anantharaman K."/>
            <person name="Brown C.T."/>
            <person name="Hug L.A."/>
            <person name="Sharon I."/>
            <person name="Castelle C.J."/>
            <person name="Probst A.J."/>
            <person name="Thomas B.C."/>
            <person name="Singh A."/>
            <person name="Wilkins M.J."/>
            <person name="Karaoz U."/>
            <person name="Brodie E.L."/>
            <person name="Williams K.H."/>
            <person name="Hubbard S.S."/>
            <person name="Banfield J.F."/>
        </authorList>
    </citation>
    <scope>NUCLEOTIDE SEQUENCE [LARGE SCALE GENOMIC DNA]</scope>
</reference>
<dbReference type="PRINTS" id="PR00114">
    <property type="entry name" value="STPHPHTASE"/>
</dbReference>
<proteinExistence type="predicted"/>
<protein>
    <recommendedName>
        <fullName evidence="1">Calcineurin-like phosphoesterase domain-containing protein</fullName>
    </recommendedName>
</protein>
<dbReference type="GO" id="GO:0005737">
    <property type="term" value="C:cytoplasm"/>
    <property type="evidence" value="ECO:0007669"/>
    <property type="project" value="TreeGrafter"/>
</dbReference>
<dbReference type="PANTHER" id="PTHR42850">
    <property type="entry name" value="METALLOPHOSPHOESTERASE"/>
    <property type="match status" value="1"/>
</dbReference>
<evidence type="ECO:0000313" key="3">
    <source>
        <dbReference type="Proteomes" id="UP000177785"/>
    </source>
</evidence>
<dbReference type="Pfam" id="PF00149">
    <property type="entry name" value="Metallophos"/>
    <property type="match status" value="1"/>
</dbReference>
<accession>A0A1G2G1G0</accession>
<feature type="domain" description="Calcineurin-like phosphoesterase" evidence="1">
    <location>
        <begin position="4"/>
        <end position="187"/>
    </location>
</feature>
<dbReference type="Proteomes" id="UP000177785">
    <property type="component" value="Unassembled WGS sequence"/>
</dbReference>
<dbReference type="InterPro" id="IPR050126">
    <property type="entry name" value="Ap4A_hydrolase"/>
</dbReference>
<dbReference type="GO" id="GO:0016791">
    <property type="term" value="F:phosphatase activity"/>
    <property type="evidence" value="ECO:0007669"/>
    <property type="project" value="TreeGrafter"/>
</dbReference>
<dbReference type="EMBL" id="MHNL01000027">
    <property type="protein sequence ID" value="OGZ44126.1"/>
    <property type="molecule type" value="Genomic_DNA"/>
</dbReference>
<sequence>MQYILGDLHANIRELERLLRQLSPASDDTFIFLGDYIDKLPHTAETLALLHALRREHTCVFVKGNHEFVWERYVLSQEKERGDFLREFGGREALQGFGRDVQNALLQNDFSVLQHALVSYFDLMTMMVDWHRTGEYLALHAGLLPEQYDQPSPRFLEKNFFVRPQDIPRERKYLNRYTLVAGHTHLGTEPTVEEGYINIDLGAGYGKFLGALCVEEQIVVRSDGEKFPIPKPEKAQKVL</sequence>
<gene>
    <name evidence="2" type="ORF">A2756_05520</name>
</gene>
<dbReference type="SUPFAM" id="SSF56300">
    <property type="entry name" value="Metallo-dependent phosphatases"/>
    <property type="match status" value="1"/>
</dbReference>
<dbReference type="InterPro" id="IPR006186">
    <property type="entry name" value="Ser/Thr-sp_prot-phosphatase"/>
</dbReference>
<dbReference type="PANTHER" id="PTHR42850:SF4">
    <property type="entry name" value="ZINC-DEPENDENT ENDOPOLYPHOSPHATASE"/>
    <property type="match status" value="1"/>
</dbReference>
<organism evidence="2 3">
    <name type="scientific">Candidatus Ryanbacteria bacterium RIFCSPHIGHO2_01_FULL_48_27</name>
    <dbReference type="NCBI Taxonomy" id="1802115"/>
    <lineage>
        <taxon>Bacteria</taxon>
        <taxon>Candidatus Ryaniibacteriota</taxon>
    </lineage>
</organism>
<dbReference type="Gene3D" id="3.60.21.10">
    <property type="match status" value="1"/>
</dbReference>
<dbReference type="STRING" id="1802115.A2756_05520"/>
<dbReference type="AlphaFoldDB" id="A0A1G2G1G0"/>
<dbReference type="GO" id="GO:0008803">
    <property type="term" value="F:bis(5'-nucleosyl)-tetraphosphatase (symmetrical) activity"/>
    <property type="evidence" value="ECO:0007669"/>
    <property type="project" value="TreeGrafter"/>
</dbReference>
<dbReference type="InterPro" id="IPR029052">
    <property type="entry name" value="Metallo-depent_PP-like"/>
</dbReference>
<comment type="caution">
    <text evidence="2">The sequence shown here is derived from an EMBL/GenBank/DDBJ whole genome shotgun (WGS) entry which is preliminary data.</text>
</comment>
<evidence type="ECO:0000259" key="1">
    <source>
        <dbReference type="Pfam" id="PF00149"/>
    </source>
</evidence>
<dbReference type="InterPro" id="IPR004843">
    <property type="entry name" value="Calcineurin-like_PHP"/>
</dbReference>